<evidence type="ECO:0000256" key="1">
    <source>
        <dbReference type="ARBA" id="ARBA00022723"/>
    </source>
</evidence>
<evidence type="ECO:0000313" key="7">
    <source>
        <dbReference type="EMBL" id="CAG9332326.1"/>
    </source>
</evidence>
<proteinExistence type="predicted"/>
<comment type="caution">
    <text evidence="7">The sequence shown here is derived from an EMBL/GenBank/DDBJ whole genome shotgun (WGS) entry which is preliminary data.</text>
</comment>
<protein>
    <recommendedName>
        <fullName evidence="6">TRAF-type domain-containing protein</fullName>
    </recommendedName>
</protein>
<reference evidence="7" key="1">
    <citation type="submission" date="2021-09" db="EMBL/GenBank/DDBJ databases">
        <authorList>
            <consortium name="AG Swart"/>
            <person name="Singh M."/>
            <person name="Singh A."/>
            <person name="Seah K."/>
            <person name="Emmerich C."/>
        </authorList>
    </citation>
    <scope>NUCLEOTIDE SEQUENCE</scope>
    <source>
        <strain evidence="7">ATCC30299</strain>
    </source>
</reference>
<gene>
    <name evidence="7" type="ORF">BSTOLATCC_MIC55776</name>
</gene>
<evidence type="ECO:0000259" key="6">
    <source>
        <dbReference type="PROSITE" id="PS50145"/>
    </source>
</evidence>
<keyword evidence="3 4" id="KW-0862">Zinc</keyword>
<dbReference type="InterPro" id="IPR013083">
    <property type="entry name" value="Znf_RING/FYVE/PHD"/>
</dbReference>
<evidence type="ECO:0000313" key="8">
    <source>
        <dbReference type="Proteomes" id="UP001162131"/>
    </source>
</evidence>
<dbReference type="EMBL" id="CAJZBQ010000054">
    <property type="protein sequence ID" value="CAG9332326.1"/>
    <property type="molecule type" value="Genomic_DNA"/>
</dbReference>
<dbReference type="Pfam" id="PF21366">
    <property type="entry name" value="TRAFD1-XIAF1_ZnF"/>
    <property type="match status" value="1"/>
</dbReference>
<dbReference type="PANTHER" id="PTHR16295">
    <property type="entry name" value="TRAF-TYPE ZINC FINGER PROTEIN-RELATED"/>
    <property type="match status" value="1"/>
</dbReference>
<evidence type="ECO:0000256" key="2">
    <source>
        <dbReference type="ARBA" id="ARBA00022771"/>
    </source>
</evidence>
<dbReference type="InterPro" id="IPR051986">
    <property type="entry name" value="Innate_Immune_Apopt_Reg"/>
</dbReference>
<feature type="zinc finger region" description="TRAF-type" evidence="4">
    <location>
        <begin position="96"/>
        <end position="127"/>
    </location>
</feature>
<feature type="region of interest" description="Disordered" evidence="5">
    <location>
        <begin position="134"/>
        <end position="153"/>
    </location>
</feature>
<dbReference type="PANTHER" id="PTHR16295:SF10">
    <property type="entry name" value="EXPRESSED PROTEIN"/>
    <property type="match status" value="1"/>
</dbReference>
<evidence type="ECO:0000256" key="5">
    <source>
        <dbReference type="SAM" id="MobiDB-lite"/>
    </source>
</evidence>
<dbReference type="Gene3D" id="3.30.40.10">
    <property type="entry name" value="Zinc/RING finger domain, C3HC4 (zinc finger)"/>
    <property type="match status" value="2"/>
</dbReference>
<keyword evidence="2 4" id="KW-0863">Zinc-finger</keyword>
<evidence type="ECO:0000256" key="4">
    <source>
        <dbReference type="PROSITE-ProRule" id="PRU00207"/>
    </source>
</evidence>
<dbReference type="GO" id="GO:0005739">
    <property type="term" value="C:mitochondrion"/>
    <property type="evidence" value="ECO:0007669"/>
    <property type="project" value="TreeGrafter"/>
</dbReference>
<dbReference type="Proteomes" id="UP001162131">
    <property type="component" value="Unassembled WGS sequence"/>
</dbReference>
<evidence type="ECO:0000256" key="3">
    <source>
        <dbReference type="ARBA" id="ARBA00022833"/>
    </source>
</evidence>
<keyword evidence="8" id="KW-1185">Reference proteome</keyword>
<accession>A0AAU9JZV5</accession>
<keyword evidence="1 4" id="KW-0479">Metal-binding</keyword>
<dbReference type="InterPro" id="IPR001293">
    <property type="entry name" value="Znf_TRAF"/>
</dbReference>
<name>A0AAU9JZV5_9CILI</name>
<organism evidence="7 8">
    <name type="scientific">Blepharisma stoltei</name>
    <dbReference type="NCBI Taxonomy" id="1481888"/>
    <lineage>
        <taxon>Eukaryota</taxon>
        <taxon>Sar</taxon>
        <taxon>Alveolata</taxon>
        <taxon>Ciliophora</taxon>
        <taxon>Postciliodesmatophora</taxon>
        <taxon>Heterotrichea</taxon>
        <taxon>Heterotrichida</taxon>
        <taxon>Blepharismidae</taxon>
        <taxon>Blepharisma</taxon>
    </lineage>
</organism>
<dbReference type="InterPro" id="IPR049439">
    <property type="entry name" value="TRAFD1-XIAF1_Znf"/>
</dbReference>
<dbReference type="GO" id="GO:0008270">
    <property type="term" value="F:zinc ion binding"/>
    <property type="evidence" value="ECO:0007669"/>
    <property type="project" value="UniProtKB-KW"/>
</dbReference>
<sequence>MEKEQLCCNCGKSVSPSVYDLHIAHCERFIFQCICGDTVSIKDSEAHMALKHKSTECVYCQAKMDAWELNTHSCPHNFFQCPFCECIFSEFESTDHEDLCSIRTEQCHKCLAYVMRKDLKEHLENECMPSLSDFGVPKKNQPSPSKRKKSNQWQTVENFKVEKPKSRHAFGKEDFDRLYAEELMEEMIYEDMEVEIEDYDVYNRPKKIRSNKKKPKAVQILDENEIDRRIR</sequence>
<dbReference type="AlphaFoldDB" id="A0AAU9JZV5"/>
<feature type="domain" description="TRAF-type" evidence="6">
    <location>
        <begin position="96"/>
        <end position="127"/>
    </location>
</feature>
<dbReference type="PROSITE" id="PS50145">
    <property type="entry name" value="ZF_TRAF"/>
    <property type="match status" value="1"/>
</dbReference>